<evidence type="ECO:0000256" key="1">
    <source>
        <dbReference type="SAM" id="Phobius"/>
    </source>
</evidence>
<keyword evidence="1" id="KW-0812">Transmembrane</keyword>
<dbReference type="OrthoDB" id="153365at2"/>
<feature type="transmembrane region" description="Helical" evidence="1">
    <location>
        <begin position="79"/>
        <end position="100"/>
    </location>
</feature>
<organism evidence="2 3">
    <name type="scientific">Ktedonosporobacter rubrisoli</name>
    <dbReference type="NCBI Taxonomy" id="2509675"/>
    <lineage>
        <taxon>Bacteria</taxon>
        <taxon>Bacillati</taxon>
        <taxon>Chloroflexota</taxon>
        <taxon>Ktedonobacteria</taxon>
        <taxon>Ktedonobacterales</taxon>
        <taxon>Ktedonosporobacteraceae</taxon>
        <taxon>Ktedonosporobacter</taxon>
    </lineage>
</organism>
<keyword evidence="1" id="KW-1133">Transmembrane helix</keyword>
<dbReference type="AlphaFoldDB" id="A0A4V0YYR8"/>
<proteinExistence type="predicted"/>
<feature type="transmembrane region" description="Helical" evidence="1">
    <location>
        <begin position="206"/>
        <end position="225"/>
    </location>
</feature>
<dbReference type="Pfam" id="PF12730">
    <property type="entry name" value="ABC2_membrane_4"/>
    <property type="match status" value="1"/>
</dbReference>
<dbReference type="KEGG" id="kbs:EPA93_14655"/>
<name>A0A4V0YYR8_KTERU</name>
<evidence type="ECO:0000313" key="2">
    <source>
        <dbReference type="EMBL" id="QBD77171.1"/>
    </source>
</evidence>
<dbReference type="RefSeq" id="WP_129888234.1">
    <property type="nucleotide sequence ID" value="NZ_CP035758.1"/>
</dbReference>
<keyword evidence="1" id="KW-0472">Membrane</keyword>
<gene>
    <name evidence="2" type="ORF">EPA93_14655</name>
</gene>
<evidence type="ECO:0000313" key="3">
    <source>
        <dbReference type="Proteomes" id="UP000290365"/>
    </source>
</evidence>
<accession>A0A4V0YYR8</accession>
<dbReference type="EMBL" id="CP035758">
    <property type="protein sequence ID" value="QBD77171.1"/>
    <property type="molecule type" value="Genomic_DNA"/>
</dbReference>
<sequence>MKNALSQSRQATRPDIASIHFFGIVRSEWLKVCRMRQIRMLFFLLLVVVSLPDIILLAFGNIQAAFGSPHAALLSATSGLAVVRASLGFFLLIVTAYVYGHEYQYGTIRIVLARGVGRLQLLFGKLLAVAGVALVVLGLCLLLSFLWLAVILAVRVGSFDTLSTLAWPSIGLYILTILTSMGATMLVAVTFTSLGRSLPFALSASLLWFPVDNFLPLLCQLGYMLTHQSLWLNLTQYQLGPVLNYMPVGWLGDTVFPIGTTPYAAAVVQGKSVAQIATLSHVHVWLVIGVYSVIFLVSSMLLTAKREVRE</sequence>
<feature type="transmembrane region" description="Helical" evidence="1">
    <location>
        <begin position="40"/>
        <end position="59"/>
    </location>
</feature>
<reference evidence="2 3" key="1">
    <citation type="submission" date="2019-01" db="EMBL/GenBank/DDBJ databases">
        <title>Ktedonosporobacter rubrisoli SCAWS-G2.</title>
        <authorList>
            <person name="Huang Y."/>
            <person name="Yan B."/>
        </authorList>
    </citation>
    <scope>NUCLEOTIDE SEQUENCE [LARGE SCALE GENOMIC DNA]</scope>
    <source>
        <strain evidence="2 3">SCAWS-G2</strain>
    </source>
</reference>
<feature type="transmembrane region" description="Helical" evidence="1">
    <location>
        <begin position="282"/>
        <end position="304"/>
    </location>
</feature>
<keyword evidence="3" id="KW-1185">Reference proteome</keyword>
<feature type="transmembrane region" description="Helical" evidence="1">
    <location>
        <begin position="121"/>
        <end position="150"/>
    </location>
</feature>
<feature type="transmembrane region" description="Helical" evidence="1">
    <location>
        <begin position="170"/>
        <end position="194"/>
    </location>
</feature>
<protein>
    <submittedName>
        <fullName evidence="2">Uncharacterized protein</fullName>
    </submittedName>
</protein>
<dbReference type="Proteomes" id="UP000290365">
    <property type="component" value="Chromosome"/>
</dbReference>